<evidence type="ECO:0000256" key="5">
    <source>
        <dbReference type="SAM" id="SignalP"/>
    </source>
</evidence>
<evidence type="ECO:0000256" key="2">
    <source>
        <dbReference type="ARBA" id="ARBA00022448"/>
    </source>
</evidence>
<comment type="function">
    <text evidence="4">Plant non-specific lipid-transfer proteins transfer phospholipids as well as galactolipids across membranes. May play a role in wax or cutin deposition in the cell walls of expanding epidermal cells and certain secretory tissues.</text>
</comment>
<feature type="signal peptide" evidence="5">
    <location>
        <begin position="1"/>
        <end position="25"/>
    </location>
</feature>
<evidence type="ECO:0000256" key="1">
    <source>
        <dbReference type="ARBA" id="ARBA00009748"/>
    </source>
</evidence>
<feature type="domain" description="Bifunctional inhibitor/plant lipid transfer protein/seed storage helical" evidence="6">
    <location>
        <begin position="29"/>
        <end position="113"/>
    </location>
</feature>
<dbReference type="GO" id="GO:0008289">
    <property type="term" value="F:lipid binding"/>
    <property type="evidence" value="ECO:0007669"/>
    <property type="project" value="UniProtKB-KW"/>
</dbReference>
<dbReference type="EMBL" id="BJWL01000027">
    <property type="protein sequence ID" value="GFZ19186.1"/>
    <property type="molecule type" value="Genomic_DNA"/>
</dbReference>
<comment type="similarity">
    <text evidence="1 4">Belongs to the plant LTP family.</text>
</comment>
<evidence type="ECO:0000259" key="6">
    <source>
        <dbReference type="SMART" id="SM00499"/>
    </source>
</evidence>
<evidence type="ECO:0000256" key="3">
    <source>
        <dbReference type="ARBA" id="ARBA00023121"/>
    </source>
</evidence>
<feature type="chain" id="PRO_5029532846" description="Non-specific lipid-transfer protein" evidence="5">
    <location>
        <begin position="26"/>
        <end position="115"/>
    </location>
</feature>
<evidence type="ECO:0000313" key="7">
    <source>
        <dbReference type="EMBL" id="GFZ19186.1"/>
    </source>
</evidence>
<comment type="caution">
    <text evidence="7">The sequence shown here is derived from an EMBL/GenBank/DDBJ whole genome shotgun (WGS) entry which is preliminary data.</text>
</comment>
<dbReference type="Proteomes" id="UP000585474">
    <property type="component" value="Unassembled WGS sequence"/>
</dbReference>
<dbReference type="Gene3D" id="1.10.110.10">
    <property type="entry name" value="Plant lipid-transfer and hydrophobic proteins"/>
    <property type="match status" value="1"/>
</dbReference>
<organism evidence="7 8">
    <name type="scientific">Actinidia rufa</name>
    <dbReference type="NCBI Taxonomy" id="165716"/>
    <lineage>
        <taxon>Eukaryota</taxon>
        <taxon>Viridiplantae</taxon>
        <taxon>Streptophyta</taxon>
        <taxon>Embryophyta</taxon>
        <taxon>Tracheophyta</taxon>
        <taxon>Spermatophyta</taxon>
        <taxon>Magnoliopsida</taxon>
        <taxon>eudicotyledons</taxon>
        <taxon>Gunneridae</taxon>
        <taxon>Pentapetalae</taxon>
        <taxon>asterids</taxon>
        <taxon>Ericales</taxon>
        <taxon>Actinidiaceae</taxon>
        <taxon>Actinidia</taxon>
    </lineage>
</organism>
<dbReference type="InterPro" id="IPR036312">
    <property type="entry name" value="Bifun_inhib/LTP/seed_sf"/>
</dbReference>
<dbReference type="SUPFAM" id="SSF47699">
    <property type="entry name" value="Bifunctional inhibitor/lipid-transfer protein/seed storage 2S albumin"/>
    <property type="match status" value="1"/>
</dbReference>
<dbReference type="GO" id="GO:0006869">
    <property type="term" value="P:lipid transport"/>
    <property type="evidence" value="ECO:0007669"/>
    <property type="project" value="InterPro"/>
</dbReference>
<dbReference type="SMART" id="SM00499">
    <property type="entry name" value="AAI"/>
    <property type="match status" value="1"/>
</dbReference>
<evidence type="ECO:0000256" key="4">
    <source>
        <dbReference type="RuleBase" id="RU000628"/>
    </source>
</evidence>
<evidence type="ECO:0000313" key="8">
    <source>
        <dbReference type="Proteomes" id="UP000585474"/>
    </source>
</evidence>
<protein>
    <recommendedName>
        <fullName evidence="4">Non-specific lipid-transfer protein</fullName>
    </recommendedName>
</protein>
<sequence length="115" mass="11806">MIKGLAITVVAVLAVVQLLARPSDAAVSCGQVDTALTPCLTYLTKGGTPSTQCCSGVRSLKSMTGTKTDRQAACNCLKQAAARYQGIKDAAAAALSQKCGVQLSVPISRKTDCSK</sequence>
<gene>
    <name evidence="7" type="ORF">Acr_27g0009250</name>
</gene>
<dbReference type="AlphaFoldDB" id="A0A7J0H7Y2"/>
<dbReference type="Pfam" id="PF00234">
    <property type="entry name" value="Tryp_alpha_amyl"/>
    <property type="match status" value="1"/>
</dbReference>
<name>A0A7J0H7Y2_9ERIC</name>
<keyword evidence="8" id="KW-1185">Reference proteome</keyword>
<keyword evidence="5" id="KW-0732">Signal</keyword>
<proteinExistence type="inferred from homology"/>
<dbReference type="InterPro" id="IPR000528">
    <property type="entry name" value="Plant_nsLTP"/>
</dbReference>
<reference evidence="7 8" key="1">
    <citation type="submission" date="2019-07" db="EMBL/GenBank/DDBJ databases">
        <title>De Novo Assembly of kiwifruit Actinidia rufa.</title>
        <authorList>
            <person name="Sugita-Konishi S."/>
            <person name="Sato K."/>
            <person name="Mori E."/>
            <person name="Abe Y."/>
            <person name="Kisaki G."/>
            <person name="Hamano K."/>
            <person name="Suezawa K."/>
            <person name="Otani M."/>
            <person name="Fukuda T."/>
            <person name="Manabe T."/>
            <person name="Gomi K."/>
            <person name="Tabuchi M."/>
            <person name="Akimitsu K."/>
            <person name="Kataoka I."/>
        </authorList>
    </citation>
    <scope>NUCLEOTIDE SEQUENCE [LARGE SCALE GENOMIC DNA]</scope>
    <source>
        <strain evidence="8">cv. Fuchu</strain>
    </source>
</reference>
<dbReference type="InterPro" id="IPR016140">
    <property type="entry name" value="Bifunc_inhib/LTP/seed_store"/>
</dbReference>
<keyword evidence="3 4" id="KW-0446">Lipid-binding</keyword>
<dbReference type="PRINTS" id="PR00382">
    <property type="entry name" value="LIPIDTRNSFER"/>
</dbReference>
<dbReference type="CDD" id="cd01960">
    <property type="entry name" value="nsLTP1"/>
    <property type="match status" value="1"/>
</dbReference>
<dbReference type="PANTHER" id="PTHR33076">
    <property type="entry name" value="NON-SPECIFIC LIPID-TRANSFER PROTEIN 2-RELATED"/>
    <property type="match status" value="1"/>
</dbReference>
<accession>A0A7J0H7Y2</accession>
<keyword evidence="2 4" id="KW-0813">Transport</keyword>
<dbReference type="OrthoDB" id="649864at2759"/>